<dbReference type="Proteomes" id="UP000198379">
    <property type="component" value="Unassembled WGS sequence"/>
</dbReference>
<sequence length="62" mass="6865">MKKRNLNDLKLKKEIISKPISKKIKGGSAGCGPGNIQIEEPLPSFDLECYWSKGSEDITNLC</sequence>
<organism evidence="1 2">
    <name type="scientific">Dokdonia pacifica</name>
    <dbReference type="NCBI Taxonomy" id="1627892"/>
    <lineage>
        <taxon>Bacteria</taxon>
        <taxon>Pseudomonadati</taxon>
        <taxon>Bacteroidota</taxon>
        <taxon>Flavobacteriia</taxon>
        <taxon>Flavobacteriales</taxon>
        <taxon>Flavobacteriaceae</taxon>
        <taxon>Dokdonia</taxon>
    </lineage>
</organism>
<reference evidence="1 2" key="1">
    <citation type="submission" date="2017-06" db="EMBL/GenBank/DDBJ databases">
        <authorList>
            <person name="Kim H.J."/>
            <person name="Triplett B.A."/>
        </authorList>
    </citation>
    <scope>NUCLEOTIDE SEQUENCE [LARGE SCALE GENOMIC DNA]</scope>
    <source>
        <strain evidence="1 2">DSM 25597</strain>
    </source>
</reference>
<dbReference type="AlphaFoldDB" id="A0A239DBJ3"/>
<keyword evidence="2" id="KW-1185">Reference proteome</keyword>
<gene>
    <name evidence="1" type="ORF">SAMN06265376_11088</name>
</gene>
<proteinExistence type="predicted"/>
<protein>
    <submittedName>
        <fullName evidence="1">Uncharacterized protein</fullName>
    </submittedName>
</protein>
<evidence type="ECO:0000313" key="1">
    <source>
        <dbReference type="EMBL" id="SNS29735.1"/>
    </source>
</evidence>
<name>A0A239DBJ3_9FLAO</name>
<dbReference type="RefSeq" id="WP_089373712.1">
    <property type="nucleotide sequence ID" value="NZ_BMEP01000010.1"/>
</dbReference>
<dbReference type="OrthoDB" id="9804872at2"/>
<dbReference type="EMBL" id="FZNY01000010">
    <property type="protein sequence ID" value="SNS29735.1"/>
    <property type="molecule type" value="Genomic_DNA"/>
</dbReference>
<evidence type="ECO:0000313" key="2">
    <source>
        <dbReference type="Proteomes" id="UP000198379"/>
    </source>
</evidence>
<accession>A0A239DBJ3</accession>